<comment type="caution">
    <text evidence="1">The sequence shown here is derived from an EMBL/GenBank/DDBJ whole genome shotgun (WGS) entry which is preliminary data.</text>
</comment>
<gene>
    <name evidence="1" type="ORF">BIY22_07025</name>
</gene>
<proteinExistence type="predicted"/>
<dbReference type="STRING" id="1381081.BIY22_07025"/>
<protein>
    <submittedName>
        <fullName evidence="1">Uncharacterized protein</fullName>
    </submittedName>
</protein>
<reference evidence="1 2" key="1">
    <citation type="submission" date="2016-09" db="EMBL/GenBank/DDBJ databases">
        <title>Genomic Taxonomy of the Vibrionaceae.</title>
        <authorList>
            <person name="Gonzalez-Castillo A."/>
            <person name="Gomez-Gil B."/>
            <person name="Enciso-Ibarra K."/>
        </authorList>
    </citation>
    <scope>NUCLEOTIDE SEQUENCE [LARGE SCALE GENOMIC DNA]</scope>
    <source>
        <strain evidence="1 2">CAIM 703</strain>
    </source>
</reference>
<name>A0A1Q9HDW7_9VIBR</name>
<dbReference type="Proteomes" id="UP000186313">
    <property type="component" value="Unassembled WGS sequence"/>
</dbReference>
<dbReference type="EMBL" id="MJMJ01000023">
    <property type="protein sequence ID" value="OLQ87923.1"/>
    <property type="molecule type" value="Genomic_DNA"/>
</dbReference>
<dbReference type="AlphaFoldDB" id="A0A1Q9HDW7"/>
<sequence length="92" mass="10606">MLKSAYTRATSRRRIQVGDLLPKGEFRWFWTVVNDFGIEPRELGFIASSTNQVILTEASALRLLEYIDALDLNLSAPRSINRTLFWNRSMSL</sequence>
<accession>A0A1Q9HDW7</accession>
<organism evidence="1 2">
    <name type="scientific">Vibrio panuliri</name>
    <dbReference type="NCBI Taxonomy" id="1381081"/>
    <lineage>
        <taxon>Bacteria</taxon>
        <taxon>Pseudomonadati</taxon>
        <taxon>Pseudomonadota</taxon>
        <taxon>Gammaproteobacteria</taxon>
        <taxon>Vibrionales</taxon>
        <taxon>Vibrionaceae</taxon>
        <taxon>Vibrio</taxon>
    </lineage>
</organism>
<evidence type="ECO:0000313" key="1">
    <source>
        <dbReference type="EMBL" id="OLQ87923.1"/>
    </source>
</evidence>
<evidence type="ECO:0000313" key="2">
    <source>
        <dbReference type="Proteomes" id="UP000186313"/>
    </source>
</evidence>